<evidence type="ECO:0000256" key="1">
    <source>
        <dbReference type="SAM" id="MobiDB-lite"/>
    </source>
</evidence>
<dbReference type="EnsemblMetazoa" id="ACOM037493-RA">
    <property type="protein sequence ID" value="ACOM037493-PA.1"/>
    <property type="gene ID" value="ACOM037493"/>
</dbReference>
<evidence type="ECO:0000313" key="3">
    <source>
        <dbReference type="EnsemblMetazoa" id="ACOM037493-PA.1"/>
    </source>
</evidence>
<dbReference type="Proteomes" id="UP000075882">
    <property type="component" value="Unassembled WGS sequence"/>
</dbReference>
<feature type="compositionally biased region" description="Acidic residues" evidence="1">
    <location>
        <begin position="589"/>
        <end position="601"/>
    </location>
</feature>
<accession>A0A8W7PUK1</accession>
<proteinExistence type="predicted"/>
<name>A0A8W7PUK1_ANOCL</name>
<evidence type="ECO:0000256" key="2">
    <source>
        <dbReference type="SAM" id="Phobius"/>
    </source>
</evidence>
<feature type="region of interest" description="Disordered" evidence="1">
    <location>
        <begin position="587"/>
        <end position="608"/>
    </location>
</feature>
<feature type="transmembrane region" description="Helical" evidence="2">
    <location>
        <begin position="21"/>
        <end position="42"/>
    </location>
</feature>
<organism evidence="3">
    <name type="scientific">Anopheles coluzzii</name>
    <name type="common">African malaria mosquito</name>
    <dbReference type="NCBI Taxonomy" id="1518534"/>
    <lineage>
        <taxon>Eukaryota</taxon>
        <taxon>Metazoa</taxon>
        <taxon>Ecdysozoa</taxon>
        <taxon>Arthropoda</taxon>
        <taxon>Hexapoda</taxon>
        <taxon>Insecta</taxon>
        <taxon>Pterygota</taxon>
        <taxon>Neoptera</taxon>
        <taxon>Endopterygota</taxon>
        <taxon>Diptera</taxon>
        <taxon>Nematocera</taxon>
        <taxon>Culicoidea</taxon>
        <taxon>Culicidae</taxon>
        <taxon>Anophelinae</taxon>
        <taxon>Anopheles</taxon>
    </lineage>
</organism>
<keyword evidence="2" id="KW-0812">Transmembrane</keyword>
<protein>
    <submittedName>
        <fullName evidence="3">Uncharacterized protein</fullName>
    </submittedName>
</protein>
<sequence>MATNLQRIMRRTCAASVEEACRGAGSGSTVVMVLLLLLLLILHRLFCPRVPVVHGVQPPVPLLQLHPVPVGRQSLGAIEPVGIPLSQRIRHLRYATVRVLLGRLADAVPHRLQHDADAPIERRQVRFPQHGRDRIHRHRFAHRLGQWPRAVVEAQQRLERGRPYQAALQHRRQDGQLVVERFAEPAPMIQMDRERVVAEDFERFVVVPVHVAGEEVKHGHIHQVEQPAPLVVRRYVAHHRAVVGVGFPLRLPALVVRAAPRMPPHLALRIVLRGQEGGERTLERVRIAADRVRRVAVVRALAVKAQIAARRDEERLEQHLIPHLVDLGGDVEDAAGHGHRPPEAEQPVEMERRYLGRVPLVVGKVEVVRQGLLFAREAHRLEQGVYLVRVVDDQLQLGAALLLHHVQDRQPHHVVDDRVHERVVPPVQLPLGDAQLEALQVGGVRAGPQIEQLAKRRVRLVIVERLVRVRLLAHDDTLERLRRPVLARAGRYDQRGQILEAIVRRWYGGGDGRLARIARPGCVGVAAVLGLLRVRRQVLLRAGRVAFGEILPVELVVDAGPVRLVRVPDAGVRGYELAARNPQIHLQVDDEQQGEEDEQGAEPEREPLAQLLRPDPVHDASTWMAGTFACAESWHSIGSIGSIAFLSLQSVSRWWLVMLMAIRGAPSELCCTVANDTIVGDTLSHCCRRLFTLPSRTLLNAYFAPVSMFGTSAARCHR</sequence>
<reference evidence="3" key="1">
    <citation type="submission" date="2022-08" db="UniProtKB">
        <authorList>
            <consortium name="EnsemblMetazoa"/>
        </authorList>
    </citation>
    <scope>IDENTIFICATION</scope>
</reference>
<dbReference type="AlphaFoldDB" id="A0A8W7PUK1"/>
<keyword evidence="2" id="KW-0472">Membrane</keyword>
<keyword evidence="2" id="KW-1133">Transmembrane helix</keyword>